<feature type="compositionally biased region" description="Polar residues" evidence="1">
    <location>
        <begin position="103"/>
        <end position="115"/>
    </location>
</feature>
<evidence type="ECO:0000313" key="3">
    <source>
        <dbReference type="EMBL" id="TKA39620.1"/>
    </source>
</evidence>
<dbReference type="Proteomes" id="UP000310066">
    <property type="component" value="Unassembled WGS sequence"/>
</dbReference>
<evidence type="ECO:0000256" key="1">
    <source>
        <dbReference type="SAM" id="MobiDB-lite"/>
    </source>
</evidence>
<dbReference type="OrthoDB" id="3825042at2759"/>
<keyword evidence="2" id="KW-0812">Transmembrane</keyword>
<comment type="caution">
    <text evidence="3">The sequence shown here is derived from an EMBL/GenBank/DDBJ whole genome shotgun (WGS) entry which is preliminary data.</text>
</comment>
<proteinExistence type="predicted"/>
<gene>
    <name evidence="3" type="ORF">B0A54_10176</name>
</gene>
<keyword evidence="2" id="KW-1133">Transmembrane helix</keyword>
<feature type="transmembrane region" description="Helical" evidence="2">
    <location>
        <begin position="59"/>
        <end position="79"/>
    </location>
</feature>
<keyword evidence="2" id="KW-0472">Membrane</keyword>
<protein>
    <submittedName>
        <fullName evidence="3">Uncharacterized protein</fullName>
    </submittedName>
</protein>
<sequence length="115" mass="12743">MSSPPATRAIRILRPHSSPLSCLRHLSAYSKLQEAPRSQLKPATSTSRPAAPRSNQTQLPFLSLVAIFCLGSGSFYWIVKSRAGNGESHYVLPEKAPPKEQWPRSTQSDQSLSRR</sequence>
<dbReference type="AlphaFoldDB" id="A0A4U0UUB0"/>
<accession>A0A4U0UUB0</accession>
<evidence type="ECO:0000313" key="4">
    <source>
        <dbReference type="Proteomes" id="UP000310066"/>
    </source>
</evidence>
<dbReference type="EMBL" id="NAJP01000038">
    <property type="protein sequence ID" value="TKA39620.1"/>
    <property type="molecule type" value="Genomic_DNA"/>
</dbReference>
<organism evidence="3 4">
    <name type="scientific">Friedmanniomyces endolithicus</name>
    <dbReference type="NCBI Taxonomy" id="329885"/>
    <lineage>
        <taxon>Eukaryota</taxon>
        <taxon>Fungi</taxon>
        <taxon>Dikarya</taxon>
        <taxon>Ascomycota</taxon>
        <taxon>Pezizomycotina</taxon>
        <taxon>Dothideomycetes</taxon>
        <taxon>Dothideomycetidae</taxon>
        <taxon>Mycosphaerellales</taxon>
        <taxon>Teratosphaeriaceae</taxon>
        <taxon>Friedmanniomyces</taxon>
    </lineage>
</organism>
<feature type="compositionally biased region" description="Polar residues" evidence="1">
    <location>
        <begin position="41"/>
        <end position="55"/>
    </location>
</feature>
<name>A0A4U0UUB0_9PEZI</name>
<evidence type="ECO:0000256" key="2">
    <source>
        <dbReference type="SAM" id="Phobius"/>
    </source>
</evidence>
<feature type="region of interest" description="Disordered" evidence="1">
    <location>
        <begin position="33"/>
        <end position="55"/>
    </location>
</feature>
<reference evidence="3 4" key="1">
    <citation type="submission" date="2017-03" db="EMBL/GenBank/DDBJ databases">
        <title>Genomes of endolithic fungi from Antarctica.</title>
        <authorList>
            <person name="Coleine C."/>
            <person name="Masonjones S."/>
            <person name="Stajich J.E."/>
        </authorList>
    </citation>
    <scope>NUCLEOTIDE SEQUENCE [LARGE SCALE GENOMIC DNA]</scope>
    <source>
        <strain evidence="3 4">CCFEE 5311</strain>
    </source>
</reference>
<feature type="region of interest" description="Disordered" evidence="1">
    <location>
        <begin position="88"/>
        <end position="115"/>
    </location>
</feature>